<accession>A0A9P5Y6R2</accession>
<organism evidence="3 4">
    <name type="scientific">Collybia nuda</name>
    <dbReference type="NCBI Taxonomy" id="64659"/>
    <lineage>
        <taxon>Eukaryota</taxon>
        <taxon>Fungi</taxon>
        <taxon>Dikarya</taxon>
        <taxon>Basidiomycota</taxon>
        <taxon>Agaricomycotina</taxon>
        <taxon>Agaricomycetes</taxon>
        <taxon>Agaricomycetidae</taxon>
        <taxon>Agaricales</taxon>
        <taxon>Tricholomatineae</taxon>
        <taxon>Clitocybaceae</taxon>
        <taxon>Collybia</taxon>
    </lineage>
</organism>
<dbReference type="GO" id="GO:0032259">
    <property type="term" value="P:methylation"/>
    <property type="evidence" value="ECO:0007669"/>
    <property type="project" value="UniProtKB-KW"/>
</dbReference>
<comment type="caution">
    <text evidence="3">The sequence shown here is derived from an EMBL/GenBank/DDBJ whole genome shotgun (WGS) entry which is preliminary data.</text>
</comment>
<dbReference type="PANTHER" id="PTHR43591">
    <property type="entry name" value="METHYLTRANSFERASE"/>
    <property type="match status" value="1"/>
</dbReference>
<reference evidence="3" key="1">
    <citation type="submission" date="2020-11" db="EMBL/GenBank/DDBJ databases">
        <authorList>
            <consortium name="DOE Joint Genome Institute"/>
            <person name="Ahrendt S."/>
            <person name="Riley R."/>
            <person name="Andreopoulos W."/>
            <person name="Labutti K."/>
            <person name="Pangilinan J."/>
            <person name="Ruiz-Duenas F.J."/>
            <person name="Barrasa J.M."/>
            <person name="Sanchez-Garcia M."/>
            <person name="Camarero S."/>
            <person name="Miyauchi S."/>
            <person name="Serrano A."/>
            <person name="Linde D."/>
            <person name="Babiker R."/>
            <person name="Drula E."/>
            <person name="Ayuso-Fernandez I."/>
            <person name="Pacheco R."/>
            <person name="Padilla G."/>
            <person name="Ferreira P."/>
            <person name="Barriuso J."/>
            <person name="Kellner H."/>
            <person name="Castanera R."/>
            <person name="Alfaro M."/>
            <person name="Ramirez L."/>
            <person name="Pisabarro A.G."/>
            <person name="Kuo A."/>
            <person name="Tritt A."/>
            <person name="Lipzen A."/>
            <person name="He G."/>
            <person name="Yan M."/>
            <person name="Ng V."/>
            <person name="Cullen D."/>
            <person name="Martin F."/>
            <person name="Rosso M.-N."/>
            <person name="Henrissat B."/>
            <person name="Hibbett D."/>
            <person name="Martinez A.T."/>
            <person name="Grigoriev I.V."/>
        </authorList>
    </citation>
    <scope>NUCLEOTIDE SEQUENCE</scope>
    <source>
        <strain evidence="3">CBS 247.69</strain>
    </source>
</reference>
<evidence type="ECO:0000256" key="1">
    <source>
        <dbReference type="SAM" id="MobiDB-lite"/>
    </source>
</evidence>
<keyword evidence="3" id="KW-0489">Methyltransferase</keyword>
<dbReference type="Pfam" id="PF08241">
    <property type="entry name" value="Methyltransf_11"/>
    <property type="match status" value="1"/>
</dbReference>
<dbReference type="SUPFAM" id="SSF53335">
    <property type="entry name" value="S-adenosyl-L-methionine-dependent methyltransferases"/>
    <property type="match status" value="1"/>
</dbReference>
<dbReference type="InterPro" id="IPR013216">
    <property type="entry name" value="Methyltransf_11"/>
</dbReference>
<dbReference type="Gene3D" id="3.40.50.150">
    <property type="entry name" value="Vaccinia Virus protein VP39"/>
    <property type="match status" value="1"/>
</dbReference>
<dbReference type="EMBL" id="MU150253">
    <property type="protein sequence ID" value="KAF9464582.1"/>
    <property type="molecule type" value="Genomic_DNA"/>
</dbReference>
<evidence type="ECO:0000259" key="2">
    <source>
        <dbReference type="Pfam" id="PF08241"/>
    </source>
</evidence>
<dbReference type="AlphaFoldDB" id="A0A9P5Y6R2"/>
<keyword evidence="3" id="KW-0808">Transferase</keyword>
<feature type="domain" description="Methyltransferase type 11" evidence="2">
    <location>
        <begin position="56"/>
        <end position="155"/>
    </location>
</feature>
<dbReference type="GO" id="GO:0008757">
    <property type="term" value="F:S-adenosylmethionine-dependent methyltransferase activity"/>
    <property type="evidence" value="ECO:0007669"/>
    <property type="project" value="InterPro"/>
</dbReference>
<name>A0A9P5Y6R2_9AGAR</name>
<sequence length="258" mass="28557">MSSSAVDSFAEANKTHFDKVAHEYDEMPHATERGRRSAEALRNAYPFDEQTTSVMEYACGTGLVSRELAPYSKRIVGVDISQGMVDQFNKRVANQGISPDEMQAFCVELKGQAGELNDEKFDVIVCTSAYHHFESIQNVTNMLAYFLKPGGYLLVVDLLKGYSHHQHDHHKEHGHGHNHDHGTGHGHKEGAGEESDNTIFPKSVHHVVPHVGGLDEEDMRKTFEGAGLGSFTFKVVIDAMKDGKEVKLFLAKGVKPIV</sequence>
<proteinExistence type="predicted"/>
<dbReference type="OrthoDB" id="3647at2759"/>
<keyword evidence="4" id="KW-1185">Reference proteome</keyword>
<feature type="region of interest" description="Disordered" evidence="1">
    <location>
        <begin position="165"/>
        <end position="197"/>
    </location>
</feature>
<gene>
    <name evidence="3" type="ORF">BDZ94DRAFT_1289257</name>
</gene>
<evidence type="ECO:0000313" key="3">
    <source>
        <dbReference type="EMBL" id="KAF9464582.1"/>
    </source>
</evidence>
<protein>
    <submittedName>
        <fullName evidence="3">S-adenosyl-L-methionine-dependent methyltransferase</fullName>
    </submittedName>
</protein>
<dbReference type="Proteomes" id="UP000807353">
    <property type="component" value="Unassembled WGS sequence"/>
</dbReference>
<dbReference type="CDD" id="cd02440">
    <property type="entry name" value="AdoMet_MTases"/>
    <property type="match status" value="1"/>
</dbReference>
<dbReference type="InterPro" id="IPR029063">
    <property type="entry name" value="SAM-dependent_MTases_sf"/>
</dbReference>
<feature type="compositionally biased region" description="Basic and acidic residues" evidence="1">
    <location>
        <begin position="169"/>
        <end position="191"/>
    </location>
</feature>
<evidence type="ECO:0000313" key="4">
    <source>
        <dbReference type="Proteomes" id="UP000807353"/>
    </source>
</evidence>